<dbReference type="InterPro" id="IPR020845">
    <property type="entry name" value="AMP-binding_CS"/>
</dbReference>
<dbReference type="PANTHER" id="PTHR43352">
    <property type="entry name" value="ACETYL-COA SYNTHETASE"/>
    <property type="match status" value="1"/>
</dbReference>
<evidence type="ECO:0000313" key="4">
    <source>
        <dbReference type="EMBL" id="MFC5054101.1"/>
    </source>
</evidence>
<keyword evidence="1" id="KW-0436">Ligase</keyword>
<evidence type="ECO:0000259" key="3">
    <source>
        <dbReference type="Pfam" id="PF13193"/>
    </source>
</evidence>
<dbReference type="InterPro" id="IPR042099">
    <property type="entry name" value="ANL_N_sf"/>
</dbReference>
<feature type="domain" description="AMP-dependent synthetase/ligase" evidence="2">
    <location>
        <begin position="50"/>
        <end position="393"/>
    </location>
</feature>
<dbReference type="Gene3D" id="3.30.300.30">
    <property type="match status" value="1"/>
</dbReference>
<dbReference type="InterPro" id="IPR025110">
    <property type="entry name" value="AMP-bd_C"/>
</dbReference>
<dbReference type="EMBL" id="JBHSJB010000008">
    <property type="protein sequence ID" value="MFC5054101.1"/>
    <property type="molecule type" value="Genomic_DNA"/>
</dbReference>
<dbReference type="InterPro" id="IPR000873">
    <property type="entry name" value="AMP-dep_synth/lig_dom"/>
</dbReference>
<accession>A0ABV9Y0D5</accession>
<dbReference type="PANTHER" id="PTHR43352:SF1">
    <property type="entry name" value="ANTHRANILATE--COA LIGASE"/>
    <property type="match status" value="1"/>
</dbReference>
<dbReference type="SUPFAM" id="SSF56801">
    <property type="entry name" value="Acetyl-CoA synthetase-like"/>
    <property type="match status" value="1"/>
</dbReference>
<protein>
    <submittedName>
        <fullName evidence="4">AMP-binding protein</fullName>
    </submittedName>
</protein>
<reference evidence="5" key="1">
    <citation type="journal article" date="2019" name="Int. J. Syst. Evol. Microbiol.">
        <title>The Global Catalogue of Microorganisms (GCM) 10K type strain sequencing project: providing services to taxonomists for standard genome sequencing and annotation.</title>
        <authorList>
            <consortium name="The Broad Institute Genomics Platform"/>
            <consortium name="The Broad Institute Genome Sequencing Center for Infectious Disease"/>
            <person name="Wu L."/>
            <person name="Ma J."/>
        </authorList>
    </citation>
    <scope>NUCLEOTIDE SEQUENCE [LARGE SCALE GENOMIC DNA]</scope>
    <source>
        <strain evidence="5">KCTC 12848</strain>
    </source>
</reference>
<keyword evidence="5" id="KW-1185">Reference proteome</keyword>
<dbReference type="Proteomes" id="UP001595833">
    <property type="component" value="Unassembled WGS sequence"/>
</dbReference>
<proteinExistence type="predicted"/>
<dbReference type="Gene3D" id="3.40.50.12780">
    <property type="entry name" value="N-terminal domain of ligase-like"/>
    <property type="match status" value="1"/>
</dbReference>
<sequence>MRPLTPSAHIDTFARDRLPPPGEWPELDLAGLGYPDRLNAAVELLDTTIAHRGANRPCLRAGDGTTLTYGQVRERVDRIAHALVDDLGVVPGNRVLLRGPNNPALVLCWLAALKAGAVVVTTMPLLRRHELRTVGHDAAVRLALCDTRHTGDLLAAGVEGLRVVTFGEDSAELEELARDKPARFSAVPTAADDVALIAFTSGTSGQPKATAHFHRDVLAIADTFSAHVLRPTPDDVFAGSPPLAFTYGLGGMVVFPLRAGACSVLLERAGPEELFGAVSRLGVTVLFTAPTAYRAVLPSIEGHDLRGLRRCVSAGEALPADTWHRFHDATGLRIVDGIGATEMLHVFISAAEDDIRPGATGRPVPGYTAAVVDDDGLPVPDGVPGRLAVRGPTGCRYLSDPRQREYVRDGWNITGDTYVRDPDGYFWYQARSDDMIVSAGYNIAAPEVENALLRHPAVAECAVVGAPDPDRGQVVKAYVVLAAGTAAAPGLVTELQDFAKREIAPYKYPRAVEFVARLPRTGTGKLQRALLPERLTDVGRPAVGSGAARAATT</sequence>
<dbReference type="RefSeq" id="WP_344038559.1">
    <property type="nucleotide sequence ID" value="NZ_BAAAKE010000012.1"/>
</dbReference>
<dbReference type="Pfam" id="PF00501">
    <property type="entry name" value="AMP-binding"/>
    <property type="match status" value="1"/>
</dbReference>
<dbReference type="InterPro" id="IPR045851">
    <property type="entry name" value="AMP-bd_C_sf"/>
</dbReference>
<gene>
    <name evidence="4" type="ORF">ACFPFM_10060</name>
</gene>
<dbReference type="PROSITE" id="PS00455">
    <property type="entry name" value="AMP_BINDING"/>
    <property type="match status" value="1"/>
</dbReference>
<dbReference type="Pfam" id="PF13193">
    <property type="entry name" value="AMP-binding_C"/>
    <property type="match status" value="1"/>
</dbReference>
<name>A0ABV9Y0D5_9PSEU</name>
<evidence type="ECO:0000313" key="5">
    <source>
        <dbReference type="Proteomes" id="UP001595833"/>
    </source>
</evidence>
<comment type="caution">
    <text evidence="4">The sequence shown here is derived from an EMBL/GenBank/DDBJ whole genome shotgun (WGS) entry which is preliminary data.</text>
</comment>
<feature type="domain" description="AMP-binding enzyme C-terminal" evidence="3">
    <location>
        <begin position="447"/>
        <end position="525"/>
    </location>
</feature>
<organism evidence="4 5">
    <name type="scientific">Saccharothrix xinjiangensis</name>
    <dbReference type="NCBI Taxonomy" id="204798"/>
    <lineage>
        <taxon>Bacteria</taxon>
        <taxon>Bacillati</taxon>
        <taxon>Actinomycetota</taxon>
        <taxon>Actinomycetes</taxon>
        <taxon>Pseudonocardiales</taxon>
        <taxon>Pseudonocardiaceae</taxon>
        <taxon>Saccharothrix</taxon>
    </lineage>
</organism>
<evidence type="ECO:0000259" key="2">
    <source>
        <dbReference type="Pfam" id="PF00501"/>
    </source>
</evidence>
<evidence type="ECO:0000256" key="1">
    <source>
        <dbReference type="ARBA" id="ARBA00022598"/>
    </source>
</evidence>